<feature type="transmembrane region" description="Helical" evidence="8">
    <location>
        <begin position="552"/>
        <end position="573"/>
    </location>
</feature>
<keyword evidence="5 8" id="KW-1133">Transmembrane helix</keyword>
<evidence type="ECO:0000256" key="5">
    <source>
        <dbReference type="ARBA" id="ARBA00022989"/>
    </source>
</evidence>
<feature type="transmembrane region" description="Helical" evidence="8">
    <location>
        <begin position="579"/>
        <end position="597"/>
    </location>
</feature>
<name>M1TSQ1_9CORY</name>
<feature type="transmembrane region" description="Helical" evidence="8">
    <location>
        <begin position="256"/>
        <end position="276"/>
    </location>
</feature>
<dbReference type="KEGG" id="ccn:H924_09190"/>
<organism evidence="9 10">
    <name type="scientific">Corynebacterium callunae DSM 20147</name>
    <dbReference type="NCBI Taxonomy" id="1121353"/>
    <lineage>
        <taxon>Bacteria</taxon>
        <taxon>Bacillati</taxon>
        <taxon>Actinomycetota</taxon>
        <taxon>Actinomycetes</taxon>
        <taxon>Mycobacteriales</taxon>
        <taxon>Corynebacteriaceae</taxon>
        <taxon>Corynebacterium</taxon>
    </lineage>
</organism>
<keyword evidence="2" id="KW-1003">Cell membrane</keyword>
<evidence type="ECO:0000313" key="9">
    <source>
        <dbReference type="EMBL" id="AGG67276.1"/>
    </source>
</evidence>
<reference evidence="9 10" key="1">
    <citation type="submission" date="2013-02" db="EMBL/GenBank/DDBJ databases">
        <title>The complete genome sequence of Corynebacterium callunae DSM 20147.</title>
        <authorList>
            <person name="Ruckert C."/>
            <person name="Albersmeier A."/>
            <person name="Kalinowski J."/>
        </authorList>
    </citation>
    <scope>NUCLEOTIDE SEQUENCE [LARGE SCALE GENOMIC DNA]</scope>
    <source>
        <strain evidence="9 10">DSM 20147</strain>
    </source>
</reference>
<evidence type="ECO:0008006" key="11">
    <source>
        <dbReference type="Google" id="ProtNLM"/>
    </source>
</evidence>
<comment type="similarity">
    <text evidence="7">Belongs to the glycosyltransferase 87 family.</text>
</comment>
<accession>M1TSQ1</accession>
<dbReference type="GO" id="GO:0016758">
    <property type="term" value="F:hexosyltransferase activity"/>
    <property type="evidence" value="ECO:0007669"/>
    <property type="project" value="InterPro"/>
</dbReference>
<keyword evidence="6 8" id="KW-0472">Membrane</keyword>
<proteinExistence type="inferred from homology"/>
<feature type="transmembrane region" description="Helical" evidence="8">
    <location>
        <begin position="472"/>
        <end position="493"/>
    </location>
</feature>
<dbReference type="GO" id="GO:0005886">
    <property type="term" value="C:plasma membrane"/>
    <property type="evidence" value="ECO:0007669"/>
    <property type="project" value="UniProtKB-SubCell"/>
</dbReference>
<dbReference type="EMBL" id="CP004354">
    <property type="protein sequence ID" value="AGG67276.1"/>
    <property type="molecule type" value="Genomic_DNA"/>
</dbReference>
<feature type="transmembrane region" description="Helical" evidence="8">
    <location>
        <begin position="635"/>
        <end position="653"/>
    </location>
</feature>
<feature type="transmembrane region" description="Helical" evidence="8">
    <location>
        <begin position="114"/>
        <end position="135"/>
    </location>
</feature>
<evidence type="ECO:0000256" key="1">
    <source>
        <dbReference type="ARBA" id="ARBA00004651"/>
    </source>
</evidence>
<feature type="transmembrane region" description="Helical" evidence="8">
    <location>
        <begin position="81"/>
        <end position="102"/>
    </location>
</feature>
<dbReference type="HOGENOM" id="CLU_379352_0_0_11"/>
<evidence type="ECO:0000256" key="6">
    <source>
        <dbReference type="ARBA" id="ARBA00023136"/>
    </source>
</evidence>
<protein>
    <recommendedName>
        <fullName evidence="11">DUF2029 domain-containing protein</fullName>
    </recommendedName>
</protein>
<feature type="transmembrane region" description="Helical" evidence="8">
    <location>
        <begin position="739"/>
        <end position="761"/>
    </location>
</feature>
<comment type="subcellular location">
    <subcellularLocation>
        <location evidence="1">Cell membrane</location>
        <topology evidence="1">Multi-pass membrane protein</topology>
    </subcellularLocation>
</comment>
<dbReference type="Pfam" id="PF09594">
    <property type="entry name" value="GT87"/>
    <property type="match status" value="2"/>
</dbReference>
<dbReference type="eggNOG" id="COG5650">
    <property type="taxonomic scope" value="Bacteria"/>
</dbReference>
<dbReference type="PATRIC" id="fig|1121353.3.peg.1874"/>
<keyword evidence="4 8" id="KW-0812">Transmembrane</keyword>
<dbReference type="STRING" id="1121353.H924_09190"/>
<dbReference type="InterPro" id="IPR018584">
    <property type="entry name" value="GT87"/>
</dbReference>
<feature type="transmembrane region" description="Helical" evidence="8">
    <location>
        <begin position="163"/>
        <end position="184"/>
    </location>
</feature>
<evidence type="ECO:0000313" key="10">
    <source>
        <dbReference type="Proteomes" id="UP000011760"/>
    </source>
</evidence>
<feature type="transmembrane region" description="Helical" evidence="8">
    <location>
        <begin position="673"/>
        <end position="695"/>
    </location>
</feature>
<feature type="transmembrane region" description="Helical" evidence="8">
    <location>
        <begin position="369"/>
        <end position="390"/>
    </location>
</feature>
<feature type="transmembrane region" description="Helical" evidence="8">
    <location>
        <begin position="702"/>
        <end position="719"/>
    </location>
</feature>
<feature type="transmembrane region" description="Helical" evidence="8">
    <location>
        <begin position="505"/>
        <end position="520"/>
    </location>
</feature>
<dbReference type="Proteomes" id="UP000011760">
    <property type="component" value="Chromosome"/>
</dbReference>
<keyword evidence="3" id="KW-0808">Transferase</keyword>
<feature type="transmembrane region" description="Helical" evidence="8">
    <location>
        <begin position="191"/>
        <end position="211"/>
    </location>
</feature>
<dbReference type="AlphaFoldDB" id="M1TSQ1"/>
<evidence type="ECO:0000256" key="7">
    <source>
        <dbReference type="ARBA" id="ARBA00024033"/>
    </source>
</evidence>
<evidence type="ECO:0000256" key="8">
    <source>
        <dbReference type="SAM" id="Phobius"/>
    </source>
</evidence>
<keyword evidence="10" id="KW-1185">Reference proteome</keyword>
<gene>
    <name evidence="9" type="ORF">H924_09190</name>
</gene>
<sequence>MAAIATTLTLWPSIFNVRAIEQFTFFYHIDSDVYRAGAMAFLHGENLYTQDYQVGGIQLPFTYPPIAAAVFVPLGIIPGNIAGILLTLLSAVALWWCIAIVLRRTLSNFKDADSRLLSFIILPLALSTEPVFQTIQFGQVNIFLMTLVLMDTFTKKPWLPRGFWIGLAASIKLTPAVFGLYFLIKKDWKGAGVSIASGVGFSALAFLLAPASSKIYWTETLSDPTRIGNLSYITNQSVRGALSRLMHENQGLVEKLWYVAVVACLVGIAVAMWRAVRAGNTHGALLLNSLIALLCSPVSWSHHWVWLIPLTLALAASAWNQRHSAPATAAAAAVLSTLTAVPMFIPTFWNMPYDPSAAPSWPLLLQPSGNSYVMVALIITICAIVNPGIFGNSTPANNPANNPAKNPADKKDSPILEVALGLLAIFLGANIWFKGNEFNETLVQYPLQTLDGRGLTQFGDVLVTPLYHVAPGMTLAVVAVLNLIALLGILWLLVQRFAPAQRRTLMLLGALVFALISFPVQDALQFGSLTLVSLALICIDMFGPKSLGRHGLFIGIAAGISGWPILIVLGLLILRRFEVAIGSSVTAVALWTFGAFINPKELSRALIEQWFSGRDGRDNISIFAFLARWVSDSPAMMISWFIIGLAIGCWAIYRSFNRGDLALASALSIALPVLALPTVELHHWVLLIPLLAVLLQGGRLTQFYLLLFVYAFSWTPQHLSYGSVFPLNDPAPTSYVAHFGWYLLVEPLALAPAAIVLALFINTALPLKHQKGA</sequence>
<feature type="transmembrane region" description="Helical" evidence="8">
    <location>
        <begin position="329"/>
        <end position="349"/>
    </location>
</feature>
<evidence type="ECO:0000256" key="3">
    <source>
        <dbReference type="ARBA" id="ARBA00022679"/>
    </source>
</evidence>
<evidence type="ECO:0000256" key="4">
    <source>
        <dbReference type="ARBA" id="ARBA00022692"/>
    </source>
</evidence>
<feature type="transmembrane region" description="Helical" evidence="8">
    <location>
        <begin position="415"/>
        <end position="433"/>
    </location>
</feature>
<evidence type="ECO:0000256" key="2">
    <source>
        <dbReference type="ARBA" id="ARBA00022475"/>
    </source>
</evidence>